<proteinExistence type="predicted"/>
<evidence type="ECO:0000313" key="2">
    <source>
        <dbReference type="EMBL" id="OBR84351.1"/>
    </source>
</evidence>
<dbReference type="InterPro" id="IPR052413">
    <property type="entry name" value="SUR7_domain"/>
</dbReference>
<dbReference type="InterPro" id="IPR009571">
    <property type="entry name" value="SUR7/Rim9-like_fungi"/>
</dbReference>
<dbReference type="RefSeq" id="XP_018262193.1">
    <property type="nucleotide sequence ID" value="XM_018408502.1"/>
</dbReference>
<accession>A0A1A6A2R7</accession>
<name>A0A1A6A2R7_9TREE</name>
<feature type="transmembrane region" description="Helical" evidence="1">
    <location>
        <begin position="231"/>
        <end position="254"/>
    </location>
</feature>
<keyword evidence="4" id="KW-1185">Reference proteome</keyword>
<dbReference type="GO" id="GO:0031505">
    <property type="term" value="P:fungal-type cell wall organization"/>
    <property type="evidence" value="ECO:0007669"/>
    <property type="project" value="TreeGrafter"/>
</dbReference>
<dbReference type="Pfam" id="PF06687">
    <property type="entry name" value="SUR7"/>
    <property type="match status" value="1"/>
</dbReference>
<gene>
    <name evidence="2" type="ORF">I303_05209</name>
    <name evidence="3" type="ORF">I303_105344</name>
</gene>
<evidence type="ECO:0000313" key="4">
    <source>
        <dbReference type="Proteomes" id="UP000078595"/>
    </source>
</evidence>
<dbReference type="Proteomes" id="UP000078595">
    <property type="component" value="Chromosome 6"/>
</dbReference>
<feature type="transmembrane region" description="Helical" evidence="1">
    <location>
        <begin position="12"/>
        <end position="35"/>
    </location>
</feature>
<dbReference type="Gene3D" id="1.20.140.150">
    <property type="match status" value="1"/>
</dbReference>
<dbReference type="GO" id="GO:0005886">
    <property type="term" value="C:plasma membrane"/>
    <property type="evidence" value="ECO:0007669"/>
    <property type="project" value="InterPro"/>
</dbReference>
<dbReference type="STRING" id="1296121.A0A1A6A2R7"/>
<dbReference type="OrthoDB" id="3349852at2759"/>
<keyword evidence="1" id="KW-1133">Transmembrane helix</keyword>
<reference evidence="3" key="2">
    <citation type="submission" date="2013-07" db="EMBL/GenBank/DDBJ databases">
        <authorList>
            <consortium name="The Broad Institute Genome Sequencing Platform"/>
            <person name="Cuomo C."/>
            <person name="Litvintseva A."/>
            <person name="Chen Y."/>
            <person name="Heitman J."/>
            <person name="Sun S."/>
            <person name="Springer D."/>
            <person name="Dromer F."/>
            <person name="Young S.K."/>
            <person name="Zeng Q."/>
            <person name="Gargeya S."/>
            <person name="Fitzgerald M."/>
            <person name="Abouelleil A."/>
            <person name="Alvarado L."/>
            <person name="Berlin A.M."/>
            <person name="Chapman S.B."/>
            <person name="Dewar J."/>
            <person name="Goldberg J."/>
            <person name="Griggs A."/>
            <person name="Gujja S."/>
            <person name="Hansen M."/>
            <person name="Howarth C."/>
            <person name="Imamovic A."/>
            <person name="Larimer J."/>
            <person name="McCowan C."/>
            <person name="Murphy C."/>
            <person name="Pearson M."/>
            <person name="Priest M."/>
            <person name="Roberts A."/>
            <person name="Saif S."/>
            <person name="Shea T."/>
            <person name="Sykes S."/>
            <person name="Wortman J."/>
            <person name="Nusbaum C."/>
            <person name="Birren B."/>
        </authorList>
    </citation>
    <scope>NUCLEOTIDE SEQUENCE</scope>
    <source>
        <strain evidence="3">CBS 10117</strain>
    </source>
</reference>
<dbReference type="AlphaFoldDB" id="A0A1A6A2R7"/>
<dbReference type="VEuPathDB" id="FungiDB:I303_05209"/>
<organism evidence="2">
    <name type="scientific">Kwoniella dejecticola CBS 10117</name>
    <dbReference type="NCBI Taxonomy" id="1296121"/>
    <lineage>
        <taxon>Eukaryota</taxon>
        <taxon>Fungi</taxon>
        <taxon>Dikarya</taxon>
        <taxon>Basidiomycota</taxon>
        <taxon>Agaricomycotina</taxon>
        <taxon>Tremellomycetes</taxon>
        <taxon>Tremellales</taxon>
        <taxon>Cryptococcaceae</taxon>
        <taxon>Kwoniella</taxon>
    </lineage>
</organism>
<evidence type="ECO:0000313" key="3">
    <source>
        <dbReference type="EMBL" id="WWC62747.1"/>
    </source>
</evidence>
<dbReference type="PANTHER" id="PTHR28019:SF2">
    <property type="entry name" value="CELL MEMBRANE PROTEIN YLR413W-RELATED"/>
    <property type="match status" value="1"/>
</dbReference>
<keyword evidence="1" id="KW-0812">Transmembrane</keyword>
<sequence length="256" mass="27027">MRGEHCIMGATIMSAIAIILLVFAHIGQIASGALVNSIHMMEVNVASYGNGYQGANNKSAGGLYDSKNDQLGTGKGLRQYYRYGLYNACAYQKDGSGICNSSTFAYPAEPLSQILADTPSKFQTETNNVIKNIKPEPTFGDDGYNHAMTRGGSALIFVGSVLAAAALIFGVIKLRISFLAAAICSGAGAFLLMIGAALWTAVIAKDNFVNTVKVRSGASLGINVYAGPSLYLTWVAFALVTLSCAPYVIACCTYRK</sequence>
<dbReference type="EMBL" id="KI894032">
    <property type="protein sequence ID" value="OBR84351.1"/>
    <property type="molecule type" value="Genomic_DNA"/>
</dbReference>
<reference evidence="2" key="1">
    <citation type="submission" date="2013-07" db="EMBL/GenBank/DDBJ databases">
        <title>The Genome Sequence of Cryptococcus dejecticola CBS10117.</title>
        <authorList>
            <consortium name="The Broad Institute Genome Sequencing Platform"/>
            <person name="Cuomo C."/>
            <person name="Litvintseva A."/>
            <person name="Chen Y."/>
            <person name="Heitman J."/>
            <person name="Sun S."/>
            <person name="Springer D."/>
            <person name="Dromer F."/>
            <person name="Young S.K."/>
            <person name="Zeng Q."/>
            <person name="Gargeya S."/>
            <person name="Fitzgerald M."/>
            <person name="Abouelleil A."/>
            <person name="Alvarado L."/>
            <person name="Berlin A.M."/>
            <person name="Chapman S.B."/>
            <person name="Dewar J."/>
            <person name="Goldberg J."/>
            <person name="Griggs A."/>
            <person name="Gujja S."/>
            <person name="Hansen M."/>
            <person name="Howarth C."/>
            <person name="Imamovic A."/>
            <person name="Larimer J."/>
            <person name="McCowan C."/>
            <person name="Murphy C."/>
            <person name="Pearson M."/>
            <person name="Priest M."/>
            <person name="Roberts A."/>
            <person name="Saif S."/>
            <person name="Shea T."/>
            <person name="Sykes S."/>
            <person name="Wortman J."/>
            <person name="Nusbaum C."/>
            <person name="Birren B."/>
        </authorList>
    </citation>
    <scope>NUCLEOTIDE SEQUENCE [LARGE SCALE GENOMIC DNA]</scope>
    <source>
        <strain evidence="2">CBS 10117</strain>
    </source>
</reference>
<feature type="transmembrane region" description="Helical" evidence="1">
    <location>
        <begin position="179"/>
        <end position="204"/>
    </location>
</feature>
<dbReference type="GeneID" id="28968908"/>
<protein>
    <submittedName>
        <fullName evidence="2">Claudin family protein</fullName>
    </submittedName>
</protein>
<dbReference type="EMBL" id="CP144535">
    <property type="protein sequence ID" value="WWC62747.1"/>
    <property type="molecule type" value="Genomic_DNA"/>
</dbReference>
<evidence type="ECO:0000256" key="1">
    <source>
        <dbReference type="SAM" id="Phobius"/>
    </source>
</evidence>
<dbReference type="GO" id="GO:0051285">
    <property type="term" value="C:cell cortex of cell tip"/>
    <property type="evidence" value="ECO:0007669"/>
    <property type="project" value="TreeGrafter"/>
</dbReference>
<dbReference type="PANTHER" id="PTHR28019">
    <property type="entry name" value="CELL MEMBRANE PROTEIN YLR413W-RELATED"/>
    <property type="match status" value="1"/>
</dbReference>
<feature type="transmembrane region" description="Helical" evidence="1">
    <location>
        <begin position="154"/>
        <end position="172"/>
    </location>
</feature>
<reference evidence="3" key="3">
    <citation type="submission" date="2024-02" db="EMBL/GenBank/DDBJ databases">
        <title>Comparative genomics of Cryptococcus and Kwoniella reveals pathogenesis evolution and contrasting modes of karyotype evolution via chromosome fusion or intercentromeric recombination.</title>
        <authorList>
            <person name="Coelho M.A."/>
            <person name="David-Palma M."/>
            <person name="Shea T."/>
            <person name="Bowers K."/>
            <person name="McGinley-Smith S."/>
            <person name="Mohammad A.W."/>
            <person name="Gnirke A."/>
            <person name="Yurkov A.M."/>
            <person name="Nowrousian M."/>
            <person name="Sun S."/>
            <person name="Cuomo C.A."/>
            <person name="Heitman J."/>
        </authorList>
    </citation>
    <scope>NUCLEOTIDE SEQUENCE</scope>
    <source>
        <strain evidence="3">CBS 10117</strain>
    </source>
</reference>
<keyword evidence="1" id="KW-0472">Membrane</keyword>
<dbReference type="KEGG" id="kdj:28968908"/>